<evidence type="ECO:0000313" key="1">
    <source>
        <dbReference type="EMBL" id="AJR18129.1"/>
    </source>
</evidence>
<dbReference type="Gene3D" id="3.40.50.150">
    <property type="entry name" value="Vaccinia Virus protein VP39"/>
    <property type="match status" value="1"/>
</dbReference>
<organism evidence="1 2">
    <name type="scientific">Nocardioides simplex</name>
    <name type="common">Arthrobacter simplex</name>
    <dbReference type="NCBI Taxonomy" id="2045"/>
    <lineage>
        <taxon>Bacteria</taxon>
        <taxon>Bacillati</taxon>
        <taxon>Actinomycetota</taxon>
        <taxon>Actinomycetes</taxon>
        <taxon>Propionibacteriales</taxon>
        <taxon>Nocardioidaceae</taxon>
        <taxon>Pimelobacter</taxon>
    </lineage>
</organism>
<dbReference type="KEGG" id="psim:KR76_04665"/>
<dbReference type="OrthoDB" id="9805171at2"/>
<dbReference type="Pfam" id="PF13649">
    <property type="entry name" value="Methyltransf_25"/>
    <property type="match status" value="1"/>
</dbReference>
<gene>
    <name evidence="1" type="ORF">KR76_04665</name>
</gene>
<dbReference type="GO" id="GO:0032259">
    <property type="term" value="P:methylation"/>
    <property type="evidence" value="ECO:0007669"/>
    <property type="project" value="UniProtKB-KW"/>
</dbReference>
<sequence length="163" mass="17102">MLDAGCGTGRMLTHLAERGVAPLTGVDLSPGMLAHARRGHPGTPLAAADLRALPHATASLRGVLCWYAIIHSTPAEVATIAGELARVLVTDGVLLLGFQAGRGERVVDGTAYRQQTTLHGVLHEPDEVAGLLAERGFAVLATARRAAVGGERHDHGFVLARRR</sequence>
<dbReference type="InterPro" id="IPR041698">
    <property type="entry name" value="Methyltransf_25"/>
</dbReference>
<dbReference type="AlphaFoldDB" id="A0A0C5XBE8"/>
<keyword evidence="2" id="KW-1185">Reference proteome</keyword>
<proteinExistence type="predicted"/>
<evidence type="ECO:0000313" key="2">
    <source>
        <dbReference type="Proteomes" id="UP000030300"/>
    </source>
</evidence>
<dbReference type="STRING" id="2045.KR76_04665"/>
<dbReference type="InterPro" id="IPR029063">
    <property type="entry name" value="SAM-dependent_MTases_sf"/>
</dbReference>
<keyword evidence="1" id="KW-0489">Methyltransferase</keyword>
<keyword evidence="1" id="KW-0808">Transferase</keyword>
<dbReference type="HOGENOM" id="CLU_060397_1_1_11"/>
<dbReference type="CDD" id="cd02440">
    <property type="entry name" value="AdoMet_MTases"/>
    <property type="match status" value="1"/>
</dbReference>
<dbReference type="GO" id="GO:0008168">
    <property type="term" value="F:methyltransferase activity"/>
    <property type="evidence" value="ECO:0007669"/>
    <property type="project" value="UniProtKB-KW"/>
</dbReference>
<dbReference type="InterPro" id="IPR050508">
    <property type="entry name" value="Methyltransf_Superfamily"/>
</dbReference>
<dbReference type="Proteomes" id="UP000030300">
    <property type="component" value="Chromosome"/>
</dbReference>
<reference evidence="1 2" key="1">
    <citation type="journal article" date="2015" name="Genome Announc.">
        <title>Complete Genome Sequence of Steroid-Transforming Nocardioides simplex VKM Ac-2033D.</title>
        <authorList>
            <person name="Shtratnikova V.Y."/>
            <person name="Schelkunov M.I."/>
            <person name="Pekov Y.A."/>
            <person name="Fokina V.V."/>
            <person name="Logacheva M.D."/>
            <person name="Sokolov S.L."/>
            <person name="Bragin E.Y."/>
            <person name="Ashapkin V.V."/>
            <person name="Donova M.V."/>
        </authorList>
    </citation>
    <scope>NUCLEOTIDE SEQUENCE [LARGE SCALE GENOMIC DNA]</scope>
    <source>
        <strain evidence="1 2">VKM Ac-2033D</strain>
    </source>
</reference>
<name>A0A0C5XBE8_NOCSI</name>
<protein>
    <submittedName>
        <fullName evidence="1">Putative methyltransferase</fullName>
    </submittedName>
</protein>
<dbReference type="PANTHER" id="PTHR42912">
    <property type="entry name" value="METHYLTRANSFERASE"/>
    <property type="match status" value="1"/>
</dbReference>
<accession>A0A0C5XBE8</accession>
<dbReference type="EMBL" id="CP009896">
    <property type="protein sequence ID" value="AJR18129.1"/>
    <property type="molecule type" value="Genomic_DNA"/>
</dbReference>
<dbReference type="SUPFAM" id="SSF53335">
    <property type="entry name" value="S-adenosyl-L-methionine-dependent methyltransferases"/>
    <property type="match status" value="1"/>
</dbReference>